<dbReference type="PRINTS" id="PR00380">
    <property type="entry name" value="KINESINHEAVY"/>
</dbReference>
<dbReference type="GeneID" id="26262706"/>
<comment type="similarity">
    <text evidence="5 6">Belongs to the TRAFAC class myosin-kinesin ATPase superfamily. Kinesin family.</text>
</comment>
<dbReference type="OrthoDB" id="3176171at2759"/>
<name>A0A0B2UD20_9MICR</name>
<dbReference type="InterPro" id="IPR027417">
    <property type="entry name" value="P-loop_NTPase"/>
</dbReference>
<evidence type="ECO:0000256" key="6">
    <source>
        <dbReference type="RuleBase" id="RU000394"/>
    </source>
</evidence>
<evidence type="ECO:0000256" key="5">
    <source>
        <dbReference type="PROSITE-ProRule" id="PRU00283"/>
    </source>
</evidence>
<keyword evidence="9" id="KW-1185">Reference proteome</keyword>
<comment type="caution">
    <text evidence="8">The sequence shown here is derived from an EMBL/GenBank/DDBJ whole genome shotgun (WGS) entry which is preliminary data.</text>
</comment>
<dbReference type="PROSITE" id="PS50067">
    <property type="entry name" value="KINESIN_MOTOR_2"/>
    <property type="match status" value="1"/>
</dbReference>
<dbReference type="STRING" id="1354746.A0A0B2UD20"/>
<reference evidence="8 9" key="1">
    <citation type="journal article" date="2014" name="MBio">
        <title>The Ordospora colligata genome; evolution of extreme reduction in microsporidia and host-to-parasite horizontal gene transfer.</title>
        <authorList>
            <person name="Pombert J.-F."/>
            <person name="Haag K.L."/>
            <person name="Beidas S."/>
            <person name="Ebert D."/>
            <person name="Keeling P.J."/>
        </authorList>
    </citation>
    <scope>NUCLEOTIDE SEQUENCE [LARGE SCALE GENOMIC DNA]</scope>
    <source>
        <strain evidence="8 9">OC4</strain>
    </source>
</reference>
<keyword evidence="4 5" id="KW-0505">Motor protein</keyword>
<dbReference type="GO" id="GO:0007018">
    <property type="term" value="P:microtubule-based movement"/>
    <property type="evidence" value="ECO:0007669"/>
    <property type="project" value="InterPro"/>
</dbReference>
<feature type="binding site" evidence="5">
    <location>
        <begin position="76"/>
        <end position="83"/>
    </location>
    <ligand>
        <name>ATP</name>
        <dbReference type="ChEBI" id="CHEBI:30616"/>
    </ligand>
</feature>
<feature type="domain" description="Kinesin motor" evidence="7">
    <location>
        <begin position="5"/>
        <end position="291"/>
    </location>
</feature>
<dbReference type="GO" id="GO:0008017">
    <property type="term" value="F:microtubule binding"/>
    <property type="evidence" value="ECO:0007669"/>
    <property type="project" value="InterPro"/>
</dbReference>
<dbReference type="InterPro" id="IPR027640">
    <property type="entry name" value="Kinesin-like_fam"/>
</dbReference>
<evidence type="ECO:0000259" key="7">
    <source>
        <dbReference type="PROSITE" id="PS50067"/>
    </source>
</evidence>
<dbReference type="AlphaFoldDB" id="A0A0B2UD20"/>
<dbReference type="RefSeq" id="XP_014563008.1">
    <property type="nucleotide sequence ID" value="XM_014707522.1"/>
</dbReference>
<accession>A0A0B2UD20</accession>
<dbReference type="InterPro" id="IPR001752">
    <property type="entry name" value="Kinesin_motor_dom"/>
</dbReference>
<dbReference type="Gene3D" id="3.40.850.10">
    <property type="entry name" value="Kinesin motor domain"/>
    <property type="match status" value="1"/>
</dbReference>
<dbReference type="SUPFAM" id="SSF52540">
    <property type="entry name" value="P-loop containing nucleoside triphosphate hydrolases"/>
    <property type="match status" value="1"/>
</dbReference>
<evidence type="ECO:0000256" key="3">
    <source>
        <dbReference type="ARBA" id="ARBA00023054"/>
    </source>
</evidence>
<evidence type="ECO:0000313" key="9">
    <source>
        <dbReference type="Proteomes" id="UP000031056"/>
    </source>
</evidence>
<dbReference type="GO" id="GO:0005874">
    <property type="term" value="C:microtubule"/>
    <property type="evidence" value="ECO:0007669"/>
    <property type="project" value="UniProtKB-KW"/>
</dbReference>
<dbReference type="GO" id="GO:0003777">
    <property type="term" value="F:microtubule motor activity"/>
    <property type="evidence" value="ECO:0007669"/>
    <property type="project" value="InterPro"/>
</dbReference>
<dbReference type="PANTHER" id="PTHR47968:SF75">
    <property type="entry name" value="CENTROMERE-ASSOCIATED PROTEIN E"/>
    <property type="match status" value="1"/>
</dbReference>
<dbReference type="SMART" id="SM00129">
    <property type="entry name" value="KISc"/>
    <property type="match status" value="1"/>
</dbReference>
<dbReference type="PROSITE" id="PS00411">
    <property type="entry name" value="KINESIN_MOTOR_1"/>
    <property type="match status" value="1"/>
</dbReference>
<dbReference type="Gene3D" id="1.10.150.280">
    <property type="entry name" value="AF1531-like domain"/>
    <property type="match status" value="1"/>
</dbReference>
<sequence length="546" mass="61918">MDKASIEAYIRIKPGGRELRYTKSSVAVNREGGDTVEYEFDGVIGPEATQLQVFEMFRSVVPRLMEGYNQTIFCYGSTGSGKTHTMVGSEESRGLMFNLAQEILEHGEFFASYMEIYNEKIYDLLEPKELALREFNKLIVVPNLFLKRIESMSEFESVLKQGIKNRTTAETKLNKSSSRSHGILRICVGDSKLNLIDLAGSENNRKTGNEGIRLTESNNINRSLFVLGNVVNAILKKENRVPYRDSKLTRLLQDSLGGRSLCYIIANVINDRLNIGDSISTLSFASKSRKIVNNEIICNRSHEDSFAGIVDEEKCLRMPLSVKTNTRFNMSRAEGYKKNGGIQNEYNYFRSKACIQFDIENDKVLLSLDKQHQYGTRTIAGDKISNTDKRPSKRINGNDSGSLILKSIVDKPEILLSPRTKEKSYKAFLKRASGFESAHKYRLALEDYRTIQKFCDNEFVRQKIESIGTLFKKPKRNIELTKEDVLAILNKGNFFDIKKLPKVGDKRAQVIVDFVNEGNLFETVADLKLLFSTKVVDSILLSISKR</sequence>
<dbReference type="GO" id="GO:0005524">
    <property type="term" value="F:ATP binding"/>
    <property type="evidence" value="ECO:0007669"/>
    <property type="project" value="UniProtKB-UniRule"/>
</dbReference>
<dbReference type="EMBL" id="JOKQ01000012">
    <property type="protein sequence ID" value="KHN68966.1"/>
    <property type="molecule type" value="Genomic_DNA"/>
</dbReference>
<evidence type="ECO:0000256" key="4">
    <source>
        <dbReference type="ARBA" id="ARBA00023175"/>
    </source>
</evidence>
<dbReference type="InterPro" id="IPR036961">
    <property type="entry name" value="Kinesin_motor_dom_sf"/>
</dbReference>
<keyword evidence="1 5" id="KW-0547">Nucleotide-binding</keyword>
<dbReference type="Proteomes" id="UP000031056">
    <property type="component" value="Unassembled WGS sequence"/>
</dbReference>
<keyword evidence="2 5" id="KW-0067">ATP-binding</keyword>
<dbReference type="VEuPathDB" id="MicrosporidiaDB:M896_121890"/>
<dbReference type="InterPro" id="IPR019821">
    <property type="entry name" value="Kinesin_motor_CS"/>
</dbReference>
<keyword evidence="6" id="KW-0493">Microtubule</keyword>
<gene>
    <name evidence="8" type="ORF">M896_121890</name>
</gene>
<dbReference type="InParanoid" id="A0A0B2UD20"/>
<evidence type="ECO:0000256" key="2">
    <source>
        <dbReference type="ARBA" id="ARBA00022840"/>
    </source>
</evidence>
<dbReference type="HOGENOM" id="CLU_001485_27_3_1"/>
<evidence type="ECO:0000256" key="1">
    <source>
        <dbReference type="ARBA" id="ARBA00022741"/>
    </source>
</evidence>
<keyword evidence="3" id="KW-0175">Coiled coil</keyword>
<evidence type="ECO:0000313" key="8">
    <source>
        <dbReference type="EMBL" id="KHN68966.1"/>
    </source>
</evidence>
<organism evidence="8 9">
    <name type="scientific">Ordospora colligata OC4</name>
    <dbReference type="NCBI Taxonomy" id="1354746"/>
    <lineage>
        <taxon>Eukaryota</taxon>
        <taxon>Fungi</taxon>
        <taxon>Fungi incertae sedis</taxon>
        <taxon>Microsporidia</taxon>
        <taxon>Ordosporidae</taxon>
        <taxon>Ordospora</taxon>
    </lineage>
</organism>
<proteinExistence type="inferred from homology"/>
<dbReference type="PANTHER" id="PTHR47968">
    <property type="entry name" value="CENTROMERE PROTEIN E"/>
    <property type="match status" value="1"/>
</dbReference>
<dbReference type="Pfam" id="PF00225">
    <property type="entry name" value="Kinesin"/>
    <property type="match status" value="1"/>
</dbReference>
<protein>
    <recommendedName>
        <fullName evidence="6">Kinesin-like protein</fullName>
    </recommendedName>
</protein>